<evidence type="ECO:0000313" key="2">
    <source>
        <dbReference type="EMBL" id="KAF3691204.1"/>
    </source>
</evidence>
<dbReference type="AlphaFoldDB" id="A0A6G1PM32"/>
<gene>
    <name evidence="2" type="ORF">EXN66_Car006879</name>
</gene>
<proteinExistence type="predicted"/>
<keyword evidence="3" id="KW-1185">Reference proteome</keyword>
<feature type="region of interest" description="Disordered" evidence="1">
    <location>
        <begin position="378"/>
        <end position="398"/>
    </location>
</feature>
<evidence type="ECO:0000256" key="1">
    <source>
        <dbReference type="SAM" id="MobiDB-lite"/>
    </source>
</evidence>
<name>A0A6G1PM32_CHAAH</name>
<protein>
    <submittedName>
        <fullName evidence="2">Uncharacterized protein</fullName>
    </submittedName>
</protein>
<organism evidence="2 3">
    <name type="scientific">Channa argus</name>
    <name type="common">Northern snakehead</name>
    <name type="synonym">Ophicephalus argus</name>
    <dbReference type="NCBI Taxonomy" id="215402"/>
    <lineage>
        <taxon>Eukaryota</taxon>
        <taxon>Metazoa</taxon>
        <taxon>Chordata</taxon>
        <taxon>Craniata</taxon>
        <taxon>Vertebrata</taxon>
        <taxon>Euteleostomi</taxon>
        <taxon>Actinopterygii</taxon>
        <taxon>Neopterygii</taxon>
        <taxon>Teleostei</taxon>
        <taxon>Neoteleostei</taxon>
        <taxon>Acanthomorphata</taxon>
        <taxon>Anabantaria</taxon>
        <taxon>Anabantiformes</taxon>
        <taxon>Channoidei</taxon>
        <taxon>Channidae</taxon>
        <taxon>Channa</taxon>
    </lineage>
</organism>
<dbReference type="Proteomes" id="UP000503349">
    <property type="component" value="Chromosome 6"/>
</dbReference>
<feature type="region of interest" description="Disordered" evidence="1">
    <location>
        <begin position="436"/>
        <end position="469"/>
    </location>
</feature>
<feature type="region of interest" description="Disordered" evidence="1">
    <location>
        <begin position="104"/>
        <end position="159"/>
    </location>
</feature>
<reference evidence="3" key="2">
    <citation type="submission" date="2019-02" db="EMBL/GenBank/DDBJ databases">
        <title>Opniocepnalus argus Var Kimnra genome.</title>
        <authorList>
            <person name="Zhou C."/>
            <person name="Xiao S."/>
        </authorList>
    </citation>
    <scope>NUCLEOTIDE SEQUENCE [LARGE SCALE GENOMIC DNA]</scope>
</reference>
<dbReference type="EMBL" id="CM015717">
    <property type="protein sequence ID" value="KAF3691204.1"/>
    <property type="molecule type" value="Genomic_DNA"/>
</dbReference>
<sequence>MNLGMSRFRKRLEITSHRSPSSVRSETDGKGWRGTSQLPVVTVKEPSQNTISRSETEEVERIARVELNSETSEVVVESDLVWPHLDLTNIPIVKRALDIKAPVREESSSSSNSEDETIHQSVPDLSLGVPRVKRRLNIKAPTPDHSNSPSSCSENENDVTKYPAKGSTYASNMSGVTDNDSIITYKRLIMKTTDKSPTIHHAEMVTVAQEGSSQADRKTSLVPRKLLSISFDGVVKKKTDQSRRIADADLPPEIRWTGIGRHLSDLPSSKRCLDVESSSLQPSLPAQPQCDPNDSFNISSIKSYNNLKLDRGREYVTPVSSYSALSANSVSLASSRALDHFDNSTVNTSKILSVLSEERRERKGLNALKAMSSERQKWDKEDKHFNSGSSLYHHPHGDSYEEEIKPLAKQPLTHLSSTSLVGRRAADVLYDIPSYRRHGAGDIKPPQEVPPPVPETPPPDEEVELTWTP</sequence>
<feature type="compositionally biased region" description="Acidic residues" evidence="1">
    <location>
        <begin position="458"/>
        <end position="469"/>
    </location>
</feature>
<feature type="compositionally biased region" description="Pro residues" evidence="1">
    <location>
        <begin position="447"/>
        <end position="457"/>
    </location>
</feature>
<accession>A0A6G1PM32</accession>
<feature type="region of interest" description="Disordered" evidence="1">
    <location>
        <begin position="1"/>
        <end position="38"/>
    </location>
</feature>
<evidence type="ECO:0000313" key="3">
    <source>
        <dbReference type="Proteomes" id="UP000503349"/>
    </source>
</evidence>
<reference evidence="2 3" key="1">
    <citation type="submission" date="2019-02" db="EMBL/GenBank/DDBJ databases">
        <title>Opniocepnalus argus genome.</title>
        <authorList>
            <person name="Zhou C."/>
            <person name="Xiao S."/>
        </authorList>
    </citation>
    <scope>NUCLEOTIDE SEQUENCE [LARGE SCALE GENOMIC DNA]</scope>
    <source>
        <strain evidence="2">OARG1902GOOAL</strain>
        <tissue evidence="2">Muscle</tissue>
    </source>
</reference>